<feature type="signal peptide" evidence="1">
    <location>
        <begin position="1"/>
        <end position="25"/>
    </location>
</feature>
<organism evidence="3 4">
    <name type="scientific">Acuticoccus sediminis</name>
    <dbReference type="NCBI Taxonomy" id="2184697"/>
    <lineage>
        <taxon>Bacteria</taxon>
        <taxon>Pseudomonadati</taxon>
        <taxon>Pseudomonadota</taxon>
        <taxon>Alphaproteobacteria</taxon>
        <taxon>Hyphomicrobiales</taxon>
        <taxon>Amorphaceae</taxon>
        <taxon>Acuticoccus</taxon>
    </lineage>
</organism>
<accession>A0A8B2NTH6</accession>
<dbReference type="Pfam" id="PF00144">
    <property type="entry name" value="Beta-lactamase"/>
    <property type="match status" value="1"/>
</dbReference>
<reference evidence="3 4" key="1">
    <citation type="submission" date="2018-05" db="EMBL/GenBank/DDBJ databases">
        <title>Acuticoccus sediminis sp. nov., isolated from deep-sea sediment of Indian Ocean.</title>
        <authorList>
            <person name="Liu X."/>
            <person name="Lai Q."/>
            <person name="Du Y."/>
            <person name="Sun F."/>
            <person name="Zhang X."/>
            <person name="Wang S."/>
            <person name="Shao Z."/>
        </authorList>
    </citation>
    <scope>NUCLEOTIDE SEQUENCE [LARGE SCALE GENOMIC DNA]</scope>
    <source>
        <strain evidence="3 4">PTG4-2</strain>
    </source>
</reference>
<protein>
    <submittedName>
        <fullName evidence="3">Methylmalonyl-CoA mutase</fullName>
    </submittedName>
</protein>
<dbReference type="PANTHER" id="PTHR46825:SF9">
    <property type="entry name" value="BETA-LACTAMASE-RELATED DOMAIN-CONTAINING PROTEIN"/>
    <property type="match status" value="1"/>
</dbReference>
<dbReference type="EMBL" id="QHHQ01000002">
    <property type="protein sequence ID" value="RAI01809.1"/>
    <property type="molecule type" value="Genomic_DNA"/>
</dbReference>
<dbReference type="InterPro" id="IPR001466">
    <property type="entry name" value="Beta-lactam-related"/>
</dbReference>
<dbReference type="Gene3D" id="3.40.710.10">
    <property type="entry name" value="DD-peptidase/beta-lactamase superfamily"/>
    <property type="match status" value="1"/>
</dbReference>
<dbReference type="Proteomes" id="UP000249590">
    <property type="component" value="Unassembled WGS sequence"/>
</dbReference>
<comment type="caution">
    <text evidence="3">The sequence shown here is derived from an EMBL/GenBank/DDBJ whole genome shotgun (WGS) entry which is preliminary data.</text>
</comment>
<evidence type="ECO:0000256" key="1">
    <source>
        <dbReference type="SAM" id="SignalP"/>
    </source>
</evidence>
<keyword evidence="4" id="KW-1185">Reference proteome</keyword>
<dbReference type="InterPro" id="IPR012338">
    <property type="entry name" value="Beta-lactam/transpept-like"/>
</dbReference>
<dbReference type="InterPro" id="IPR050491">
    <property type="entry name" value="AmpC-like"/>
</dbReference>
<dbReference type="RefSeq" id="WP_111344952.1">
    <property type="nucleotide sequence ID" value="NZ_QHHQ01000002.1"/>
</dbReference>
<dbReference type="PANTHER" id="PTHR46825">
    <property type="entry name" value="D-ALANYL-D-ALANINE-CARBOXYPEPTIDASE/ENDOPEPTIDASE AMPH"/>
    <property type="match status" value="1"/>
</dbReference>
<evidence type="ECO:0000259" key="2">
    <source>
        <dbReference type="Pfam" id="PF00144"/>
    </source>
</evidence>
<evidence type="ECO:0000313" key="3">
    <source>
        <dbReference type="EMBL" id="RAI01809.1"/>
    </source>
</evidence>
<dbReference type="SUPFAM" id="SSF56601">
    <property type="entry name" value="beta-lactamase/transpeptidase-like"/>
    <property type="match status" value="1"/>
</dbReference>
<evidence type="ECO:0000313" key="4">
    <source>
        <dbReference type="Proteomes" id="UP000249590"/>
    </source>
</evidence>
<name>A0A8B2NTH6_9HYPH</name>
<gene>
    <name evidence="3" type="ORF">DLJ53_10410</name>
</gene>
<dbReference type="OrthoDB" id="5377431at2"/>
<feature type="domain" description="Beta-lactamase-related" evidence="2">
    <location>
        <begin position="30"/>
        <end position="376"/>
    </location>
</feature>
<proteinExistence type="predicted"/>
<keyword evidence="1" id="KW-0732">Signal</keyword>
<dbReference type="AlphaFoldDB" id="A0A8B2NTH6"/>
<sequence length="391" mass="41083">MKSVQRAGFALCLAAGLAVSTAGRAQESLDGYLEGVRETYGLPALAAAVTRGGEIVAAGAVGTRVAGMEIPVTLDDRFHLGSDTKAMTATVAGALVDEGRIEWTSTVGDVLGGTIADMNPALAAVTLEQLLSHSSGIPTDTPEMIDIYMNPVAFEKNTTDLRVDAIDRWKHNAPKVPEGSPFQYANFGYLTAGAMLEAAAGEPWERLVAERIYGPLGLETAGFGPQASFGMYDAPVGHAIDDAGTVTPMTWGAAADVPPVMGPAGNAHMSVLDFARWTDWNAGGGTRGPKIVTPETLAEIHRPHVKTPPIRNPAPGTPSEGEYALGWGVIAFDWATDKLLAHNGSNGMNLAKALVDTTADLSVVVMTNFSGPRAESAASEVQRHLYEAYRR</sequence>
<feature type="chain" id="PRO_5032888088" evidence="1">
    <location>
        <begin position="26"/>
        <end position="391"/>
    </location>
</feature>